<name>A0A645BK58_9ZZZZ</name>
<protein>
    <recommendedName>
        <fullName evidence="2">ABC transporter-binding protein</fullName>
    </recommendedName>
</protein>
<proteinExistence type="predicted"/>
<accession>A0A645BK58</accession>
<comment type="caution">
    <text evidence="1">The sequence shown here is derived from an EMBL/GenBank/DDBJ whole genome shotgun (WGS) entry which is preliminary data.</text>
</comment>
<reference evidence="1" key="1">
    <citation type="submission" date="2019-08" db="EMBL/GenBank/DDBJ databases">
        <authorList>
            <person name="Kucharzyk K."/>
            <person name="Murdoch R.W."/>
            <person name="Higgins S."/>
            <person name="Loffler F."/>
        </authorList>
    </citation>
    <scope>NUCLEOTIDE SEQUENCE</scope>
</reference>
<dbReference type="AlphaFoldDB" id="A0A645BK58"/>
<evidence type="ECO:0008006" key="2">
    <source>
        <dbReference type="Google" id="ProtNLM"/>
    </source>
</evidence>
<sequence>MIKTYMKSKQKDAAIKFMKFYASEYAQKLHALNDSYLPARRSLYADADILAKYPYYSQFPSILESAVARPQSPYYAEISAILSAEVQNAMKQSKSPSQALADAQKAMMNVGK</sequence>
<gene>
    <name evidence="1" type="ORF">SDC9_112513</name>
</gene>
<dbReference type="SUPFAM" id="SSF53850">
    <property type="entry name" value="Periplasmic binding protein-like II"/>
    <property type="match status" value="1"/>
</dbReference>
<dbReference type="EMBL" id="VSSQ01020612">
    <property type="protein sequence ID" value="MPM65616.1"/>
    <property type="molecule type" value="Genomic_DNA"/>
</dbReference>
<organism evidence="1">
    <name type="scientific">bioreactor metagenome</name>
    <dbReference type="NCBI Taxonomy" id="1076179"/>
    <lineage>
        <taxon>unclassified sequences</taxon>
        <taxon>metagenomes</taxon>
        <taxon>ecological metagenomes</taxon>
    </lineage>
</organism>
<dbReference type="Gene3D" id="3.40.190.10">
    <property type="entry name" value="Periplasmic binding protein-like II"/>
    <property type="match status" value="1"/>
</dbReference>
<evidence type="ECO:0000313" key="1">
    <source>
        <dbReference type="EMBL" id="MPM65616.1"/>
    </source>
</evidence>